<sequence>MKIIEIDFLISGKAAFAETPNAAFRNQYGIFFRGVMAGVTHSCLKKNRSIEEVDDEKDENDSAGKKKKNNNRRCHRNLMENSDKNQLRRSKNDGEIQEILSDDEFEANDDNQDLMIEDLYADEKDECLREISEILPEFLYMSGMDVLKNFRKLDDLQITAALNCIKGASNKKLAKRFAPTSSYLHVPIEDEDREKIDKHFDRVINFLSDQKSQNRRVVVYCGLGVSRSAAFVLAYLMADQRMTLFDAYKFLRSKRSVILPNVGFFKQLIDLEKRLFDGRKTVDIIRPLESNKIEVPDVVWAEVYEEVSKKLSRGCR</sequence>
<dbReference type="Pfam" id="PF00782">
    <property type="entry name" value="DSPc"/>
    <property type="match status" value="1"/>
</dbReference>
<dbReference type="InterPro" id="IPR020422">
    <property type="entry name" value="TYR_PHOSPHATASE_DUAL_dom"/>
</dbReference>
<protein>
    <submittedName>
        <fullName evidence="8">Uncharacterized protein</fullName>
    </submittedName>
</protein>
<organism evidence="7 8">
    <name type="scientific">Romanomermis culicivorax</name>
    <name type="common">Nematode worm</name>
    <dbReference type="NCBI Taxonomy" id="13658"/>
    <lineage>
        <taxon>Eukaryota</taxon>
        <taxon>Metazoa</taxon>
        <taxon>Ecdysozoa</taxon>
        <taxon>Nematoda</taxon>
        <taxon>Enoplea</taxon>
        <taxon>Dorylaimia</taxon>
        <taxon>Mermithida</taxon>
        <taxon>Mermithoidea</taxon>
        <taxon>Mermithidae</taxon>
        <taxon>Romanomermis</taxon>
    </lineage>
</organism>
<name>A0A915JTC0_ROMCU</name>
<evidence type="ECO:0000313" key="8">
    <source>
        <dbReference type="WBParaSite" id="nRc.2.0.1.t29353-RA"/>
    </source>
</evidence>
<accession>A0A915JTC0</accession>
<dbReference type="Proteomes" id="UP000887565">
    <property type="component" value="Unplaced"/>
</dbReference>
<reference evidence="8" key="1">
    <citation type="submission" date="2022-11" db="UniProtKB">
        <authorList>
            <consortium name="WormBaseParasite"/>
        </authorList>
    </citation>
    <scope>IDENTIFICATION</scope>
</reference>
<dbReference type="Gene3D" id="3.90.190.10">
    <property type="entry name" value="Protein tyrosine phosphatase superfamily"/>
    <property type="match status" value="1"/>
</dbReference>
<dbReference type="InterPro" id="IPR000387">
    <property type="entry name" value="Tyr_Pase_dom"/>
</dbReference>
<dbReference type="GO" id="GO:0005737">
    <property type="term" value="C:cytoplasm"/>
    <property type="evidence" value="ECO:0007669"/>
    <property type="project" value="TreeGrafter"/>
</dbReference>
<evidence type="ECO:0000259" key="5">
    <source>
        <dbReference type="PROSITE" id="PS50054"/>
    </source>
</evidence>
<dbReference type="PANTHER" id="PTHR45961:SF2">
    <property type="entry name" value="PROTEIN CBG09952"/>
    <property type="match status" value="1"/>
</dbReference>
<evidence type="ECO:0000256" key="2">
    <source>
        <dbReference type="ARBA" id="ARBA00022801"/>
    </source>
</evidence>
<feature type="compositionally biased region" description="Basic residues" evidence="4">
    <location>
        <begin position="65"/>
        <end position="76"/>
    </location>
</feature>
<keyword evidence="2" id="KW-0378">Hydrolase</keyword>
<dbReference type="InterPro" id="IPR000340">
    <property type="entry name" value="Dual-sp_phosphatase_cat-dom"/>
</dbReference>
<evidence type="ECO:0000256" key="3">
    <source>
        <dbReference type="ARBA" id="ARBA00022912"/>
    </source>
</evidence>
<feature type="region of interest" description="Disordered" evidence="4">
    <location>
        <begin position="51"/>
        <end position="92"/>
    </location>
</feature>
<evidence type="ECO:0000256" key="1">
    <source>
        <dbReference type="ARBA" id="ARBA00008601"/>
    </source>
</evidence>
<dbReference type="PROSITE" id="PS50054">
    <property type="entry name" value="TYR_PHOSPHATASE_DUAL"/>
    <property type="match status" value="1"/>
</dbReference>
<feature type="compositionally biased region" description="Basic and acidic residues" evidence="4">
    <location>
        <begin position="77"/>
        <end position="92"/>
    </location>
</feature>
<dbReference type="WBParaSite" id="nRc.2.0.1.t29353-RA">
    <property type="protein sequence ID" value="nRc.2.0.1.t29353-RA"/>
    <property type="gene ID" value="nRc.2.0.1.g29353"/>
</dbReference>
<keyword evidence="7" id="KW-1185">Reference proteome</keyword>
<dbReference type="CDD" id="cd14498">
    <property type="entry name" value="DSP"/>
    <property type="match status" value="1"/>
</dbReference>
<proteinExistence type="inferred from homology"/>
<dbReference type="InterPro" id="IPR029021">
    <property type="entry name" value="Prot-tyrosine_phosphatase-like"/>
</dbReference>
<feature type="compositionally biased region" description="Acidic residues" evidence="4">
    <location>
        <begin position="52"/>
        <end position="61"/>
    </location>
</feature>
<feature type="domain" description="Tyrosine-protein phosphatase" evidence="5">
    <location>
        <begin position="130"/>
        <end position="277"/>
    </location>
</feature>
<dbReference type="AlphaFoldDB" id="A0A915JTC0"/>
<evidence type="ECO:0000259" key="6">
    <source>
        <dbReference type="PROSITE" id="PS50056"/>
    </source>
</evidence>
<comment type="similarity">
    <text evidence="1">Belongs to the protein-tyrosine phosphatase family. Non-receptor class dual specificity subfamily.</text>
</comment>
<dbReference type="SUPFAM" id="SSF52799">
    <property type="entry name" value="(Phosphotyrosine protein) phosphatases II"/>
    <property type="match status" value="1"/>
</dbReference>
<evidence type="ECO:0000313" key="7">
    <source>
        <dbReference type="Proteomes" id="UP000887565"/>
    </source>
</evidence>
<dbReference type="PROSITE" id="PS50056">
    <property type="entry name" value="TYR_PHOSPHATASE_2"/>
    <property type="match status" value="1"/>
</dbReference>
<feature type="domain" description="Tyrosine specific protein phosphatases" evidence="6">
    <location>
        <begin position="198"/>
        <end position="255"/>
    </location>
</feature>
<dbReference type="SMART" id="SM00195">
    <property type="entry name" value="DSPc"/>
    <property type="match status" value="1"/>
</dbReference>
<dbReference type="PANTHER" id="PTHR45961">
    <property type="entry name" value="IP21249P"/>
    <property type="match status" value="1"/>
</dbReference>
<keyword evidence="3" id="KW-0904">Protein phosphatase</keyword>
<dbReference type="InterPro" id="IPR052103">
    <property type="entry name" value="Dual_spec_Phospatases"/>
</dbReference>
<dbReference type="GO" id="GO:0004721">
    <property type="term" value="F:phosphoprotein phosphatase activity"/>
    <property type="evidence" value="ECO:0007669"/>
    <property type="project" value="UniProtKB-KW"/>
</dbReference>
<evidence type="ECO:0000256" key="4">
    <source>
        <dbReference type="SAM" id="MobiDB-lite"/>
    </source>
</evidence>